<evidence type="ECO:0000256" key="1">
    <source>
        <dbReference type="SAM" id="SignalP"/>
    </source>
</evidence>
<protein>
    <recommendedName>
        <fullName evidence="4">DUF4830 domain-containing protein</fullName>
    </recommendedName>
</protein>
<comment type="caution">
    <text evidence="2">The sequence shown here is derived from an EMBL/GenBank/DDBJ whole genome shotgun (WGS) entry which is preliminary data.</text>
</comment>
<accession>C0GD76</accession>
<organism evidence="2 3">
    <name type="scientific">Dethiobacter alkaliphilus AHT 1</name>
    <dbReference type="NCBI Taxonomy" id="555088"/>
    <lineage>
        <taxon>Bacteria</taxon>
        <taxon>Bacillati</taxon>
        <taxon>Bacillota</taxon>
        <taxon>Dethiobacteria</taxon>
        <taxon>Dethiobacterales</taxon>
        <taxon>Dethiobacteraceae</taxon>
        <taxon>Dethiobacter</taxon>
    </lineage>
</organism>
<feature type="chain" id="PRO_5039614593" description="DUF4830 domain-containing protein" evidence="1">
    <location>
        <begin position="18"/>
        <end position="182"/>
    </location>
</feature>
<evidence type="ECO:0008006" key="4">
    <source>
        <dbReference type="Google" id="ProtNLM"/>
    </source>
</evidence>
<dbReference type="AlphaFoldDB" id="C0GD76"/>
<evidence type="ECO:0000313" key="3">
    <source>
        <dbReference type="Proteomes" id="UP000006443"/>
    </source>
</evidence>
<proteinExistence type="predicted"/>
<dbReference type="PROSITE" id="PS51257">
    <property type="entry name" value="PROKAR_LIPOPROTEIN"/>
    <property type="match status" value="1"/>
</dbReference>
<gene>
    <name evidence="2" type="ORF">DealDRAFT_0527</name>
</gene>
<dbReference type="STRING" id="555088.DealDRAFT_0527"/>
<dbReference type="eggNOG" id="ENOG5032U98">
    <property type="taxonomic scope" value="Bacteria"/>
</dbReference>
<keyword evidence="1" id="KW-0732">Signal</keyword>
<dbReference type="EMBL" id="ACJM01000002">
    <property type="protein sequence ID" value="EEG78597.1"/>
    <property type="molecule type" value="Genomic_DNA"/>
</dbReference>
<feature type="signal peptide" evidence="1">
    <location>
        <begin position="1"/>
        <end position="17"/>
    </location>
</feature>
<dbReference type="OrthoDB" id="1904509at2"/>
<dbReference type="Proteomes" id="UP000006443">
    <property type="component" value="Unassembled WGS sequence"/>
</dbReference>
<sequence>MKMKLFMIAIIMLFSLAGCGGNNDFTLPTPTNELTQEQFSYLEDLGLTVKSYEEEPSYTFELAREWLIDDVAWGRVFKYLEVFDGVDAAEYIDKTLDSYRFVVEGHSSAQWGDTGQSLAIILTSDKKIVGGYAIPKMKSEANQEELDGGPYPLNGEIEDFEEKAGMSFSEFDQYWAERYTDK</sequence>
<name>C0GD76_DETAL</name>
<reference evidence="2 3" key="1">
    <citation type="submission" date="2009-02" db="EMBL/GenBank/DDBJ databases">
        <title>Sequencing of the draft genome and assembly of Dethiobacter alkaliphilus AHT 1.</title>
        <authorList>
            <consortium name="US DOE Joint Genome Institute (JGI-PGF)"/>
            <person name="Lucas S."/>
            <person name="Copeland A."/>
            <person name="Lapidus A."/>
            <person name="Glavina del Rio T."/>
            <person name="Dalin E."/>
            <person name="Tice H."/>
            <person name="Bruce D."/>
            <person name="Goodwin L."/>
            <person name="Pitluck S."/>
            <person name="Larimer F."/>
            <person name="Land M.L."/>
            <person name="Hauser L."/>
            <person name="Muyzer G."/>
        </authorList>
    </citation>
    <scope>NUCLEOTIDE SEQUENCE [LARGE SCALE GENOMIC DNA]</scope>
    <source>
        <strain evidence="2 3">AHT 1</strain>
    </source>
</reference>
<dbReference type="RefSeq" id="WP_008514598.1">
    <property type="nucleotide sequence ID" value="NZ_ACJM01000002.1"/>
</dbReference>
<evidence type="ECO:0000313" key="2">
    <source>
        <dbReference type="EMBL" id="EEG78597.1"/>
    </source>
</evidence>
<keyword evidence="3" id="KW-1185">Reference proteome</keyword>